<dbReference type="SUPFAM" id="SSF101473">
    <property type="entry name" value="DhaL-like"/>
    <property type="match status" value="1"/>
</dbReference>
<gene>
    <name evidence="4" type="ORF">EER27_14750</name>
</gene>
<dbReference type="PANTHER" id="PTHR33434:SF2">
    <property type="entry name" value="FATTY ACID-BINDING PROTEIN TM_1468"/>
    <property type="match status" value="1"/>
</dbReference>
<dbReference type="AlphaFoldDB" id="A0A3M8SLT0"/>
<evidence type="ECO:0000313" key="5">
    <source>
        <dbReference type="Proteomes" id="UP000267049"/>
    </source>
</evidence>
<feature type="compositionally biased region" description="Basic residues" evidence="2">
    <location>
        <begin position="1"/>
        <end position="10"/>
    </location>
</feature>
<dbReference type="InterPro" id="IPR036117">
    <property type="entry name" value="DhaL_dom_sf"/>
</dbReference>
<keyword evidence="5" id="KW-1185">Reference proteome</keyword>
<evidence type="ECO:0000256" key="2">
    <source>
        <dbReference type="SAM" id="MobiDB-lite"/>
    </source>
</evidence>
<protein>
    <submittedName>
        <fullName evidence="4">DegV family protein</fullName>
    </submittedName>
</protein>
<accession>A0A3M8SLT0</accession>
<dbReference type="InterPro" id="IPR043168">
    <property type="entry name" value="DegV_C"/>
</dbReference>
<feature type="region of interest" description="Disordered" evidence="2">
    <location>
        <begin position="1"/>
        <end position="20"/>
    </location>
</feature>
<dbReference type="Gene3D" id="1.25.40.340">
    <property type="match status" value="1"/>
</dbReference>
<dbReference type="NCBIfam" id="TIGR00762">
    <property type="entry name" value="DegV"/>
    <property type="match status" value="1"/>
</dbReference>
<dbReference type="InterPro" id="IPR050270">
    <property type="entry name" value="DegV_domain_contain"/>
</dbReference>
<proteinExistence type="predicted"/>
<keyword evidence="1" id="KW-0446">Lipid-binding</keyword>
<dbReference type="PANTHER" id="PTHR33434">
    <property type="entry name" value="DEGV DOMAIN-CONTAINING PROTEIN DR_1986-RELATED"/>
    <property type="match status" value="1"/>
</dbReference>
<name>A0A3M8SLT0_9GAMM</name>
<dbReference type="Pfam" id="PF21645">
    <property type="entry name" value="FakA-like_M"/>
    <property type="match status" value="1"/>
</dbReference>
<dbReference type="GO" id="GO:0006071">
    <property type="term" value="P:glycerol metabolic process"/>
    <property type="evidence" value="ECO:0007669"/>
    <property type="project" value="InterPro"/>
</dbReference>
<organism evidence="4 5">
    <name type="scientific">Montanilutibacter psychrotolerans</name>
    <dbReference type="NCBI Taxonomy" id="1327343"/>
    <lineage>
        <taxon>Bacteria</taxon>
        <taxon>Pseudomonadati</taxon>
        <taxon>Pseudomonadota</taxon>
        <taxon>Gammaproteobacteria</taxon>
        <taxon>Lysobacterales</taxon>
        <taxon>Lysobacteraceae</taxon>
        <taxon>Montanilutibacter</taxon>
    </lineage>
</organism>
<dbReference type="GO" id="GO:0004371">
    <property type="term" value="F:glycerone kinase activity"/>
    <property type="evidence" value="ECO:0007669"/>
    <property type="project" value="InterPro"/>
</dbReference>
<dbReference type="PROSITE" id="PS51482">
    <property type="entry name" value="DEGV"/>
    <property type="match status" value="1"/>
</dbReference>
<dbReference type="SUPFAM" id="SSF82549">
    <property type="entry name" value="DAK1/DegV-like"/>
    <property type="match status" value="1"/>
</dbReference>
<dbReference type="SMART" id="SM01121">
    <property type="entry name" value="Dak1_2"/>
    <property type="match status" value="1"/>
</dbReference>
<sequence>MQRGGRRQLRQTRCMPGPVDVPADASNPAALTAPALRLALVAGARRVIAARDALNRINVFPVADGDTGSNLAHTLGSLLNGALGRRSRHIGQLLTAVGDEAIDGARGNSGAILAQFLYGLAEHARNAPVLDSATLAAAVRRGADGARAALAHPVEGTILSVIDAFADALDDAARTGGNDPRAGFATALLCTRRALAATPSQMPLLRRAGVVDAGAQGFVDLLEGIAEFVDGGPRAMRIRGGVEAVNDGVVADAAALAHDDCDPEHRWCTECLLLGNGIRREVLRDALDSIDAESLVLAGGATRMRVHAHVASPQRLFDACAQFGTVESMKADDMLMQQISQASAVRVAIATDSAADLPEELAQRLAIHVVPVRVSVDGRDYLDKVGLSTAEFYRRMAASAAGGNAPLPTTSQPSPGDFRRSFEFLLAHHPQLLYIGVSRAVSGTVQAAEHVAQRLGGDRIRVFDSVNAAGGQALLAWRAAELAAAGRDMAEIAAELERLRPLTLTWAMARDISHAVRGGRIPAWAGPMVRLSGLTPVARFRADGRLGVAAGLLARRRAPEVFARYLARRLSASTRWRLIVGHCDALADGERVLWELSRRLLIAQAHLVETGPAIGAHAGRGALVVSLQPAPDQGR</sequence>
<dbReference type="EMBL" id="RIBS01000009">
    <property type="protein sequence ID" value="RNF82179.1"/>
    <property type="molecule type" value="Genomic_DNA"/>
</dbReference>
<evidence type="ECO:0000313" key="4">
    <source>
        <dbReference type="EMBL" id="RNF82179.1"/>
    </source>
</evidence>
<dbReference type="InterPro" id="IPR048394">
    <property type="entry name" value="FakA-like_M"/>
</dbReference>
<reference evidence="4 5" key="1">
    <citation type="submission" date="2018-11" db="EMBL/GenBank/DDBJ databases">
        <title>Lysobacter cryohumiis sp. nov., isolated from soil in the Tianshan Mountains, Xinjiang, China.</title>
        <authorList>
            <person name="Luo Y."/>
            <person name="Sheng H."/>
        </authorList>
    </citation>
    <scope>NUCLEOTIDE SEQUENCE [LARGE SCALE GENOMIC DNA]</scope>
    <source>
        <strain evidence="4 5">ZS60</strain>
    </source>
</reference>
<dbReference type="Proteomes" id="UP000267049">
    <property type="component" value="Unassembled WGS sequence"/>
</dbReference>
<dbReference type="SMART" id="SM01120">
    <property type="entry name" value="Dak2"/>
    <property type="match status" value="1"/>
</dbReference>
<dbReference type="Pfam" id="PF02645">
    <property type="entry name" value="DegV"/>
    <property type="match status" value="1"/>
</dbReference>
<dbReference type="Gene3D" id="3.40.50.10170">
    <property type="match status" value="1"/>
</dbReference>
<dbReference type="InterPro" id="IPR004007">
    <property type="entry name" value="DhaL_dom"/>
</dbReference>
<feature type="domain" description="DhaL" evidence="3">
    <location>
        <begin position="34"/>
        <end position="227"/>
    </location>
</feature>
<evidence type="ECO:0000259" key="3">
    <source>
        <dbReference type="PROSITE" id="PS51480"/>
    </source>
</evidence>
<evidence type="ECO:0000256" key="1">
    <source>
        <dbReference type="ARBA" id="ARBA00023121"/>
    </source>
</evidence>
<dbReference type="InterPro" id="IPR033470">
    <property type="entry name" value="FakA-like_C"/>
</dbReference>
<dbReference type="InterPro" id="IPR003797">
    <property type="entry name" value="DegV"/>
</dbReference>
<dbReference type="GO" id="GO:0008289">
    <property type="term" value="F:lipid binding"/>
    <property type="evidence" value="ECO:0007669"/>
    <property type="project" value="UniProtKB-KW"/>
</dbReference>
<dbReference type="Pfam" id="PF02734">
    <property type="entry name" value="Dak2"/>
    <property type="match status" value="1"/>
</dbReference>
<dbReference type="Gene3D" id="3.30.1180.10">
    <property type="match status" value="1"/>
</dbReference>
<comment type="caution">
    <text evidence="4">The sequence shown here is derived from an EMBL/GenBank/DDBJ whole genome shotgun (WGS) entry which is preliminary data.</text>
</comment>
<dbReference type="PROSITE" id="PS51480">
    <property type="entry name" value="DHAL"/>
    <property type="match status" value="1"/>
</dbReference>